<dbReference type="GO" id="GO:0000976">
    <property type="term" value="F:transcription cis-regulatory region binding"/>
    <property type="evidence" value="ECO:0007669"/>
    <property type="project" value="TreeGrafter"/>
</dbReference>
<dbReference type="InterPro" id="IPR009057">
    <property type="entry name" value="Homeodomain-like_sf"/>
</dbReference>
<comment type="caution">
    <text evidence="6">The sequence shown here is derived from an EMBL/GenBank/DDBJ whole genome shotgun (WGS) entry which is preliminary data.</text>
</comment>
<dbReference type="Gene3D" id="1.10.10.60">
    <property type="entry name" value="Homeodomain-like"/>
    <property type="match status" value="1"/>
</dbReference>
<evidence type="ECO:0000256" key="3">
    <source>
        <dbReference type="ARBA" id="ARBA00023163"/>
    </source>
</evidence>
<dbReference type="AlphaFoldDB" id="A0A5C5B7X7"/>
<dbReference type="PANTHER" id="PTHR30055:SF148">
    <property type="entry name" value="TETR-FAMILY TRANSCRIPTIONAL REGULATOR"/>
    <property type="match status" value="1"/>
</dbReference>
<dbReference type="Pfam" id="PF16859">
    <property type="entry name" value="TetR_C_11"/>
    <property type="match status" value="1"/>
</dbReference>
<name>A0A5C5B7X7_9MICO</name>
<keyword evidence="2 4" id="KW-0238">DNA-binding</keyword>
<evidence type="ECO:0000313" key="7">
    <source>
        <dbReference type="Proteomes" id="UP000313849"/>
    </source>
</evidence>
<accession>A0A5C5B7X7</accession>
<feature type="DNA-binding region" description="H-T-H motif" evidence="4">
    <location>
        <begin position="35"/>
        <end position="54"/>
    </location>
</feature>
<sequence>MTAQPGRRRRADELRDAIRGAVLAELDERGYQGLTFEGVARRAGTSKPVLYRRYSSRAEMTIDAFLPSRMGRPPATSNGPLRSDLIALLDGLLARVGPDGVRIFRGVIGEVEDATVARVAAQVLAQFAEWLTDITDRARAAGELGPGTIPPRVNEAIVALARNEILFVLGAGRPHDSEGLVDDVILPLLRTTTRAPEIS</sequence>
<dbReference type="InterPro" id="IPR036271">
    <property type="entry name" value="Tet_transcr_reg_TetR-rel_C_sf"/>
</dbReference>
<reference evidence="6 7" key="1">
    <citation type="submission" date="2019-06" db="EMBL/GenBank/DDBJ databases">
        <title>Draft genome sequence of Miniimonas arenae KCTC 19750T isolated from sea sand.</title>
        <authorList>
            <person name="Park S.-J."/>
        </authorList>
    </citation>
    <scope>NUCLEOTIDE SEQUENCE [LARGE SCALE GENOMIC DNA]</scope>
    <source>
        <strain evidence="6 7">KCTC 19750</strain>
    </source>
</reference>
<dbReference type="SUPFAM" id="SSF46689">
    <property type="entry name" value="Homeodomain-like"/>
    <property type="match status" value="1"/>
</dbReference>
<keyword evidence="3" id="KW-0804">Transcription</keyword>
<dbReference type="InterPro" id="IPR001647">
    <property type="entry name" value="HTH_TetR"/>
</dbReference>
<evidence type="ECO:0000313" key="6">
    <source>
        <dbReference type="EMBL" id="TNU73083.1"/>
    </source>
</evidence>
<dbReference type="SUPFAM" id="SSF48498">
    <property type="entry name" value="Tetracyclin repressor-like, C-terminal domain"/>
    <property type="match status" value="1"/>
</dbReference>
<dbReference type="InterPro" id="IPR011075">
    <property type="entry name" value="TetR_C"/>
</dbReference>
<evidence type="ECO:0000256" key="2">
    <source>
        <dbReference type="ARBA" id="ARBA00023125"/>
    </source>
</evidence>
<dbReference type="RefSeq" id="WP_139987577.1">
    <property type="nucleotide sequence ID" value="NZ_VENP01000066.1"/>
</dbReference>
<proteinExistence type="predicted"/>
<dbReference type="EMBL" id="VENP01000066">
    <property type="protein sequence ID" value="TNU73083.1"/>
    <property type="molecule type" value="Genomic_DNA"/>
</dbReference>
<dbReference type="PROSITE" id="PS50977">
    <property type="entry name" value="HTH_TETR_2"/>
    <property type="match status" value="1"/>
</dbReference>
<evidence type="ECO:0000256" key="1">
    <source>
        <dbReference type="ARBA" id="ARBA00023015"/>
    </source>
</evidence>
<keyword evidence="1" id="KW-0805">Transcription regulation</keyword>
<dbReference type="Pfam" id="PF00440">
    <property type="entry name" value="TetR_N"/>
    <property type="match status" value="1"/>
</dbReference>
<evidence type="ECO:0000256" key="4">
    <source>
        <dbReference type="PROSITE-ProRule" id="PRU00335"/>
    </source>
</evidence>
<dbReference type="PANTHER" id="PTHR30055">
    <property type="entry name" value="HTH-TYPE TRANSCRIPTIONAL REGULATOR RUTR"/>
    <property type="match status" value="1"/>
</dbReference>
<dbReference type="Proteomes" id="UP000313849">
    <property type="component" value="Unassembled WGS sequence"/>
</dbReference>
<evidence type="ECO:0000259" key="5">
    <source>
        <dbReference type="PROSITE" id="PS50977"/>
    </source>
</evidence>
<protein>
    <submittedName>
        <fullName evidence="6">TetR/AcrR family transcriptional regulator</fullName>
    </submittedName>
</protein>
<dbReference type="OrthoDB" id="9796019at2"/>
<organism evidence="6 7">
    <name type="scientific">Miniimonas arenae</name>
    <dbReference type="NCBI Taxonomy" id="676201"/>
    <lineage>
        <taxon>Bacteria</taxon>
        <taxon>Bacillati</taxon>
        <taxon>Actinomycetota</taxon>
        <taxon>Actinomycetes</taxon>
        <taxon>Micrococcales</taxon>
        <taxon>Beutenbergiaceae</taxon>
        <taxon>Miniimonas</taxon>
    </lineage>
</organism>
<dbReference type="GO" id="GO:0003700">
    <property type="term" value="F:DNA-binding transcription factor activity"/>
    <property type="evidence" value="ECO:0007669"/>
    <property type="project" value="TreeGrafter"/>
</dbReference>
<feature type="domain" description="HTH tetR-type" evidence="5">
    <location>
        <begin position="12"/>
        <end position="72"/>
    </location>
</feature>
<keyword evidence="7" id="KW-1185">Reference proteome</keyword>
<dbReference type="Gene3D" id="1.10.357.10">
    <property type="entry name" value="Tetracycline Repressor, domain 2"/>
    <property type="match status" value="1"/>
</dbReference>
<dbReference type="InterPro" id="IPR050109">
    <property type="entry name" value="HTH-type_TetR-like_transc_reg"/>
</dbReference>
<gene>
    <name evidence="6" type="ORF">FH969_13250</name>
</gene>